<evidence type="ECO:0000256" key="1">
    <source>
        <dbReference type="SAM" id="MobiDB-lite"/>
    </source>
</evidence>
<name>A0ABT5DAJ2_9BACT</name>
<dbReference type="Proteomes" id="UP001221838">
    <property type="component" value="Unassembled WGS sequence"/>
</dbReference>
<protein>
    <recommendedName>
        <fullName evidence="4">DUF4262 domain-containing protein</fullName>
    </recommendedName>
</protein>
<reference evidence="2 3" key="1">
    <citation type="submission" date="2022-11" db="EMBL/GenBank/DDBJ databases">
        <title>Minimal conservation of predation-associated metabolite biosynthetic gene clusters underscores biosynthetic potential of Myxococcota including descriptions for ten novel species: Archangium lansinium sp. nov., Myxococcus landrumus sp. nov., Nannocystis bai.</title>
        <authorList>
            <person name="Ahearne A."/>
            <person name="Stevens C."/>
            <person name="Dowd S."/>
        </authorList>
    </citation>
    <scope>NUCLEOTIDE SEQUENCE [LARGE SCALE GENOMIC DNA]</scope>
    <source>
        <strain evidence="2 3">NCWAL01</strain>
    </source>
</reference>
<gene>
    <name evidence="2" type="ORF">POL68_16900</name>
</gene>
<proteinExistence type="predicted"/>
<sequence>MLDIRISPTATPNPHFLEQPRARNQTNLAWLQRALKSKGKRAGAGPMLLLLGGTDPISFRLRVAQSHARHDLTPSSWSHVVLVEPGTEDAAAARAWELSLDPSGGFGYPPKTNGVQRANLRHYDDARRFPNIGLVHVPIEPEPVRDALHQFMHQRAVVDAVDLVTRWLPYVWGAGRAGNPLLDGQGLPSAVMVETVIGAAGFELTPGIASASSCPEALWQAARWWHEYHSREDGTPLMGTYITDHVLCEAPG</sequence>
<dbReference type="RefSeq" id="WP_272139338.1">
    <property type="nucleotide sequence ID" value="NZ_JAQNDM010000002.1"/>
</dbReference>
<accession>A0ABT5DAJ2</accession>
<evidence type="ECO:0000313" key="3">
    <source>
        <dbReference type="Proteomes" id="UP001221838"/>
    </source>
</evidence>
<comment type="caution">
    <text evidence="2">The sequence shown here is derived from an EMBL/GenBank/DDBJ whole genome shotgun (WGS) entry which is preliminary data.</text>
</comment>
<feature type="region of interest" description="Disordered" evidence="1">
    <location>
        <begin position="1"/>
        <end position="22"/>
    </location>
</feature>
<evidence type="ECO:0000313" key="2">
    <source>
        <dbReference type="EMBL" id="MDC0710158.1"/>
    </source>
</evidence>
<evidence type="ECO:0008006" key="4">
    <source>
        <dbReference type="Google" id="ProtNLM"/>
    </source>
</evidence>
<dbReference type="EMBL" id="JAQNDM010000002">
    <property type="protein sequence ID" value="MDC0710158.1"/>
    <property type="molecule type" value="Genomic_DNA"/>
</dbReference>
<organism evidence="2 3">
    <name type="scientific">Stigmatella ashevillensis</name>
    <dbReference type="NCBI Taxonomy" id="2995309"/>
    <lineage>
        <taxon>Bacteria</taxon>
        <taxon>Pseudomonadati</taxon>
        <taxon>Myxococcota</taxon>
        <taxon>Myxococcia</taxon>
        <taxon>Myxococcales</taxon>
        <taxon>Cystobacterineae</taxon>
        <taxon>Archangiaceae</taxon>
        <taxon>Stigmatella</taxon>
    </lineage>
</organism>
<keyword evidence="3" id="KW-1185">Reference proteome</keyword>